<organism evidence="1 2">
    <name type="scientific">Phanerochaete sordida</name>
    <dbReference type="NCBI Taxonomy" id="48140"/>
    <lineage>
        <taxon>Eukaryota</taxon>
        <taxon>Fungi</taxon>
        <taxon>Dikarya</taxon>
        <taxon>Basidiomycota</taxon>
        <taxon>Agaricomycotina</taxon>
        <taxon>Agaricomycetes</taxon>
        <taxon>Polyporales</taxon>
        <taxon>Phanerochaetaceae</taxon>
        <taxon>Phanerochaete</taxon>
    </lineage>
</organism>
<sequence length="83" mass="9179">MLALAVAHYSAGAFRPCTTLARTGMAAPPPVWRWALLTPRAPRTSWRQSRYASHKRTLRSRCNLVRGGAWGRRACRDGSCPGV</sequence>
<dbReference type="AlphaFoldDB" id="A0A9P3LL43"/>
<proteinExistence type="predicted"/>
<dbReference type="EMBL" id="BPQB01000103">
    <property type="protein sequence ID" value="GJE99176.1"/>
    <property type="molecule type" value="Genomic_DNA"/>
</dbReference>
<keyword evidence="2" id="KW-1185">Reference proteome</keyword>
<protein>
    <submittedName>
        <fullName evidence="1">Uncharacterized protein</fullName>
    </submittedName>
</protein>
<evidence type="ECO:0000313" key="2">
    <source>
        <dbReference type="Proteomes" id="UP000703269"/>
    </source>
</evidence>
<comment type="caution">
    <text evidence="1">The sequence shown here is derived from an EMBL/GenBank/DDBJ whole genome shotgun (WGS) entry which is preliminary data.</text>
</comment>
<reference evidence="1 2" key="1">
    <citation type="submission" date="2021-08" db="EMBL/GenBank/DDBJ databases">
        <title>Draft Genome Sequence of Phanerochaete sordida strain YK-624.</title>
        <authorList>
            <person name="Mori T."/>
            <person name="Dohra H."/>
            <person name="Suzuki T."/>
            <person name="Kawagishi H."/>
            <person name="Hirai H."/>
        </authorList>
    </citation>
    <scope>NUCLEOTIDE SEQUENCE [LARGE SCALE GENOMIC DNA]</scope>
    <source>
        <strain evidence="1 2">YK-624</strain>
    </source>
</reference>
<dbReference type="Proteomes" id="UP000703269">
    <property type="component" value="Unassembled WGS sequence"/>
</dbReference>
<accession>A0A9P3LL43</accession>
<gene>
    <name evidence="1" type="ORF">PsYK624_154240</name>
</gene>
<evidence type="ECO:0000313" key="1">
    <source>
        <dbReference type="EMBL" id="GJE99176.1"/>
    </source>
</evidence>
<name>A0A9P3LL43_9APHY</name>